<comment type="caution">
    <text evidence="1">The sequence shown here is derived from an EMBL/GenBank/DDBJ whole genome shotgun (WGS) entry which is preliminary data.</text>
</comment>
<evidence type="ECO:0000313" key="1">
    <source>
        <dbReference type="EMBL" id="KAI4357952.1"/>
    </source>
</evidence>
<protein>
    <submittedName>
        <fullName evidence="1">Uncharacterized protein</fullName>
    </submittedName>
</protein>
<organism evidence="1 2">
    <name type="scientific">Bauhinia variegata</name>
    <name type="common">Purple orchid tree</name>
    <name type="synonym">Phanera variegata</name>
    <dbReference type="NCBI Taxonomy" id="167791"/>
    <lineage>
        <taxon>Eukaryota</taxon>
        <taxon>Viridiplantae</taxon>
        <taxon>Streptophyta</taxon>
        <taxon>Embryophyta</taxon>
        <taxon>Tracheophyta</taxon>
        <taxon>Spermatophyta</taxon>
        <taxon>Magnoliopsida</taxon>
        <taxon>eudicotyledons</taxon>
        <taxon>Gunneridae</taxon>
        <taxon>Pentapetalae</taxon>
        <taxon>rosids</taxon>
        <taxon>fabids</taxon>
        <taxon>Fabales</taxon>
        <taxon>Fabaceae</taxon>
        <taxon>Cercidoideae</taxon>
        <taxon>Cercideae</taxon>
        <taxon>Bauhiniinae</taxon>
        <taxon>Bauhinia</taxon>
    </lineage>
</organism>
<reference evidence="1 2" key="1">
    <citation type="journal article" date="2022" name="DNA Res.">
        <title>Chromosomal-level genome assembly of the orchid tree Bauhinia variegata (Leguminosae; Cercidoideae) supports the allotetraploid origin hypothesis of Bauhinia.</title>
        <authorList>
            <person name="Zhong Y."/>
            <person name="Chen Y."/>
            <person name="Zheng D."/>
            <person name="Pang J."/>
            <person name="Liu Y."/>
            <person name="Luo S."/>
            <person name="Meng S."/>
            <person name="Qian L."/>
            <person name="Wei D."/>
            <person name="Dai S."/>
            <person name="Zhou R."/>
        </authorList>
    </citation>
    <scope>NUCLEOTIDE SEQUENCE [LARGE SCALE GENOMIC DNA]</scope>
    <source>
        <strain evidence="1">BV-YZ2020</strain>
    </source>
</reference>
<evidence type="ECO:0000313" key="2">
    <source>
        <dbReference type="Proteomes" id="UP000828941"/>
    </source>
</evidence>
<sequence length="469" mass="52212">MSNTDTTKARPHILVFPYPAQGHMLPLLDLTHQLALQGLPITILVTPKNLSNLKPLLSAHPHNIQTLVLPLPSHPKLPPGVENVSQMGIAGNSSLLSALSKLHDPITEWFKSHPSPPVAIISDLFLGWTHQLALHLGVKRIAFYCCGAFSSAVAHYCWENIQAVKSTRVFEFSEIPGSPTFKEEHLSSAFRRYRGSDPDEVIFKESFIANNLNWACIVNSFEAMEGPYLDYLRRKVGHQRVFGVGPLSLRSIDNGMDRGDVDPEVKCNVFKWLDQCEDESVLYVCFGSQKMLKREQMEALANGLERSKTRFIWVVKVGMIQQQDNGYGMVPDGFEDRVSGRGLVIRGWVPQVAILNHRAVGGFLCYCGWNSLMEGIVGGARILGWPMEADQFFNAKLVEELGVAVRVCEGPDAIPDPDKLSRAVIELFSENSDQTVRTKALRDEAIKAMSNEGSSSKEFEELLKELAQL</sequence>
<keyword evidence="2" id="KW-1185">Reference proteome</keyword>
<dbReference type="Proteomes" id="UP000828941">
    <property type="component" value="Chromosome 1"/>
</dbReference>
<dbReference type="EMBL" id="CM039426">
    <property type="protein sequence ID" value="KAI4357952.1"/>
    <property type="molecule type" value="Genomic_DNA"/>
</dbReference>
<gene>
    <name evidence="1" type="ORF">L6164_001864</name>
</gene>
<proteinExistence type="predicted"/>
<accession>A0ACB9QAV2</accession>
<name>A0ACB9QAV2_BAUVA</name>